<dbReference type="Pfam" id="PF03780">
    <property type="entry name" value="Asp23"/>
    <property type="match status" value="1"/>
</dbReference>
<dbReference type="Proteomes" id="UP000051176">
    <property type="component" value="Unassembled WGS sequence"/>
</dbReference>
<dbReference type="eggNOG" id="COG1302">
    <property type="taxonomic scope" value="Bacteria"/>
</dbReference>
<keyword evidence="3" id="KW-1185">Reference proteome</keyword>
<dbReference type="PANTHER" id="PTHR34297">
    <property type="entry name" value="HYPOTHETICAL CYTOSOLIC PROTEIN-RELATED"/>
    <property type="match status" value="1"/>
</dbReference>
<dbReference type="STRING" id="357278.IV61_GL000252"/>
<organism evidence="2 3">
    <name type="scientific">Levilactobacillus parabrevis ATCC 53295</name>
    <dbReference type="NCBI Taxonomy" id="1267003"/>
    <lineage>
        <taxon>Bacteria</taxon>
        <taxon>Bacillati</taxon>
        <taxon>Bacillota</taxon>
        <taxon>Bacilli</taxon>
        <taxon>Lactobacillales</taxon>
        <taxon>Lactobacillaceae</taxon>
        <taxon>Levilactobacillus</taxon>
    </lineage>
</organism>
<evidence type="ECO:0000313" key="2">
    <source>
        <dbReference type="EMBL" id="KRK36661.1"/>
    </source>
</evidence>
<evidence type="ECO:0008006" key="4">
    <source>
        <dbReference type="Google" id="ProtNLM"/>
    </source>
</evidence>
<accession>A0A0R1GRL5</accession>
<comment type="caution">
    <text evidence="2">The sequence shown here is derived from an EMBL/GenBank/DDBJ whole genome shotgun (WGS) entry which is preliminary data.</text>
</comment>
<comment type="similarity">
    <text evidence="1">Belongs to the asp23 family.</text>
</comment>
<evidence type="ECO:0000313" key="3">
    <source>
        <dbReference type="Proteomes" id="UP000051176"/>
    </source>
</evidence>
<dbReference type="PATRIC" id="fig|1267003.4.peg.608"/>
<gene>
    <name evidence="2" type="ORF">FD07_GL000570</name>
</gene>
<dbReference type="PANTHER" id="PTHR34297:SF2">
    <property type="entry name" value="ASP23_GLS24 FAMILY ENVELOPE STRESS RESPONSE PROTEIN"/>
    <property type="match status" value="1"/>
</dbReference>
<protein>
    <recommendedName>
        <fullName evidence="4">Alkaline shock protein</fullName>
    </recommendedName>
</protein>
<dbReference type="InterPro" id="IPR005531">
    <property type="entry name" value="Asp23"/>
</dbReference>
<evidence type="ECO:0000256" key="1">
    <source>
        <dbReference type="ARBA" id="ARBA00005721"/>
    </source>
</evidence>
<reference evidence="2 3" key="1">
    <citation type="journal article" date="2015" name="Genome Announc.">
        <title>Expanding the biotechnology potential of lactobacilli through comparative genomics of 213 strains and associated genera.</title>
        <authorList>
            <person name="Sun Z."/>
            <person name="Harris H.M."/>
            <person name="McCann A."/>
            <person name="Guo C."/>
            <person name="Argimon S."/>
            <person name="Zhang W."/>
            <person name="Yang X."/>
            <person name="Jeffery I.B."/>
            <person name="Cooney J.C."/>
            <person name="Kagawa T.F."/>
            <person name="Liu W."/>
            <person name="Song Y."/>
            <person name="Salvetti E."/>
            <person name="Wrobel A."/>
            <person name="Rasinkangas P."/>
            <person name="Parkhill J."/>
            <person name="Rea M.C."/>
            <person name="O'Sullivan O."/>
            <person name="Ritari J."/>
            <person name="Douillard F.P."/>
            <person name="Paul Ross R."/>
            <person name="Yang R."/>
            <person name="Briner A.E."/>
            <person name="Felis G.E."/>
            <person name="de Vos W.M."/>
            <person name="Barrangou R."/>
            <person name="Klaenhammer T.R."/>
            <person name="Caufield P.W."/>
            <person name="Cui Y."/>
            <person name="Zhang H."/>
            <person name="O'Toole P.W."/>
        </authorList>
    </citation>
    <scope>NUCLEOTIDE SEQUENCE [LARGE SCALE GENOMIC DNA]</scope>
    <source>
        <strain evidence="2 3">ATCC 53295</strain>
    </source>
</reference>
<dbReference type="EMBL" id="AZCZ01000017">
    <property type="protein sequence ID" value="KRK36661.1"/>
    <property type="molecule type" value="Genomic_DNA"/>
</dbReference>
<sequence length="167" mass="18272">MFSFKEIYLTPISPHNVLFSHPISILGAVVVRLISVKIVYPDKEAISMAVKIKTQYGTIDITNEVIATVVGGAATDNYGVVGMASKNQIRDNVNDILRRENYARGVVVRQEENGVAIDVYVIVSYGTKISEVSRNVQSKVKYNLETMLGVTANSVNVIVQGVRVLAD</sequence>
<proteinExistence type="inferred from homology"/>
<name>A0A0R1GRL5_9LACO</name>
<dbReference type="AlphaFoldDB" id="A0A0R1GRL5"/>